<keyword evidence="3" id="KW-1185">Reference proteome</keyword>
<evidence type="ECO:0000313" key="2">
    <source>
        <dbReference type="EMBL" id="KAJ8362353.1"/>
    </source>
</evidence>
<name>A0AAD7R4L0_9TELE</name>
<reference evidence="2" key="1">
    <citation type="journal article" date="2023" name="Science">
        <title>Genome structures resolve the early diversification of teleost fishes.</title>
        <authorList>
            <person name="Parey E."/>
            <person name="Louis A."/>
            <person name="Montfort J."/>
            <person name="Bouchez O."/>
            <person name="Roques C."/>
            <person name="Iampietro C."/>
            <person name="Lluch J."/>
            <person name="Castinel A."/>
            <person name="Donnadieu C."/>
            <person name="Desvignes T."/>
            <person name="Floi Bucao C."/>
            <person name="Jouanno E."/>
            <person name="Wen M."/>
            <person name="Mejri S."/>
            <person name="Dirks R."/>
            <person name="Jansen H."/>
            <person name="Henkel C."/>
            <person name="Chen W.J."/>
            <person name="Zahm M."/>
            <person name="Cabau C."/>
            <person name="Klopp C."/>
            <person name="Thompson A.W."/>
            <person name="Robinson-Rechavi M."/>
            <person name="Braasch I."/>
            <person name="Lecointre G."/>
            <person name="Bobe J."/>
            <person name="Postlethwait J.H."/>
            <person name="Berthelot C."/>
            <person name="Roest Crollius H."/>
            <person name="Guiguen Y."/>
        </authorList>
    </citation>
    <scope>NUCLEOTIDE SEQUENCE</scope>
    <source>
        <strain evidence="2">NC1722</strain>
    </source>
</reference>
<organism evidence="2 3">
    <name type="scientific">Aldrovandia affinis</name>
    <dbReference type="NCBI Taxonomy" id="143900"/>
    <lineage>
        <taxon>Eukaryota</taxon>
        <taxon>Metazoa</taxon>
        <taxon>Chordata</taxon>
        <taxon>Craniata</taxon>
        <taxon>Vertebrata</taxon>
        <taxon>Euteleostomi</taxon>
        <taxon>Actinopterygii</taxon>
        <taxon>Neopterygii</taxon>
        <taxon>Teleostei</taxon>
        <taxon>Notacanthiformes</taxon>
        <taxon>Halosauridae</taxon>
        <taxon>Aldrovandia</taxon>
    </lineage>
</organism>
<feature type="compositionally biased region" description="Basic and acidic residues" evidence="1">
    <location>
        <begin position="86"/>
        <end position="98"/>
    </location>
</feature>
<sequence length="98" mass="10516">MDKGAAEEEEIVEDKEVVAEPDREEGATIKVTNSNNNSSSMDREQPPAVTGHATPAGRQDTSQGTALRIRKISKVGANADSGTSTTREEPGEERHPKE</sequence>
<accession>A0AAD7R4L0</accession>
<evidence type="ECO:0000313" key="3">
    <source>
        <dbReference type="Proteomes" id="UP001221898"/>
    </source>
</evidence>
<gene>
    <name evidence="2" type="ORF">AAFF_G00378330</name>
</gene>
<comment type="caution">
    <text evidence="2">The sequence shown here is derived from an EMBL/GenBank/DDBJ whole genome shotgun (WGS) entry which is preliminary data.</text>
</comment>
<feature type="region of interest" description="Disordered" evidence="1">
    <location>
        <begin position="1"/>
        <end position="98"/>
    </location>
</feature>
<evidence type="ECO:0000256" key="1">
    <source>
        <dbReference type="SAM" id="MobiDB-lite"/>
    </source>
</evidence>
<protein>
    <submittedName>
        <fullName evidence="2">Uncharacterized protein</fullName>
    </submittedName>
</protein>
<feature type="compositionally biased region" description="Polar residues" evidence="1">
    <location>
        <begin position="30"/>
        <end position="40"/>
    </location>
</feature>
<dbReference type="Proteomes" id="UP001221898">
    <property type="component" value="Unassembled WGS sequence"/>
</dbReference>
<dbReference type="EMBL" id="JAINUG010000687">
    <property type="protein sequence ID" value="KAJ8362353.1"/>
    <property type="molecule type" value="Genomic_DNA"/>
</dbReference>
<proteinExistence type="predicted"/>
<dbReference type="AlphaFoldDB" id="A0AAD7R4L0"/>
<feature type="compositionally biased region" description="Basic and acidic residues" evidence="1">
    <location>
        <begin position="14"/>
        <end position="27"/>
    </location>
</feature>